<dbReference type="InterPro" id="IPR014056">
    <property type="entry name" value="TypeIITA-like_toxin_pred"/>
</dbReference>
<dbReference type="PANTHER" id="PTHR41791">
    <property type="entry name" value="SSL7039 PROTEIN"/>
    <property type="match status" value="1"/>
</dbReference>
<proteinExistence type="predicted"/>
<dbReference type="eggNOG" id="COG3657">
    <property type="taxonomic scope" value="Bacteria"/>
</dbReference>
<dbReference type="PIRSF" id="PIRSF028744">
    <property type="entry name" value="Addict_mod_HI1419"/>
    <property type="match status" value="1"/>
</dbReference>
<reference evidence="1 2" key="1">
    <citation type="journal article" date="2011" name="Stand. Genomic Sci.">
        <title>Complete genome sequence of 'Thioalkalivibrio sulfidophilus' HL-EbGr7.</title>
        <authorList>
            <person name="Muyzer G."/>
            <person name="Sorokin D.Y."/>
            <person name="Mavromatis K."/>
            <person name="Lapidus A."/>
            <person name="Clum A."/>
            <person name="Ivanova N."/>
            <person name="Pati A."/>
            <person name="d'Haeseleer P."/>
            <person name="Woyke T."/>
            <person name="Kyrpides N.C."/>
        </authorList>
    </citation>
    <scope>NUCLEOTIDE SEQUENCE [LARGE SCALE GENOMIC DNA]</scope>
    <source>
        <strain evidence="1 2">HL-EbGR7</strain>
    </source>
</reference>
<evidence type="ECO:0000313" key="2">
    <source>
        <dbReference type="Proteomes" id="UP000002383"/>
    </source>
</evidence>
<organism evidence="1 2">
    <name type="scientific">Thioalkalivibrio sulfidiphilus (strain HL-EbGR7)</name>
    <dbReference type="NCBI Taxonomy" id="396588"/>
    <lineage>
        <taxon>Bacteria</taxon>
        <taxon>Pseudomonadati</taxon>
        <taxon>Pseudomonadota</taxon>
        <taxon>Gammaproteobacteria</taxon>
        <taxon>Chromatiales</taxon>
        <taxon>Ectothiorhodospiraceae</taxon>
        <taxon>Thioalkalivibrio</taxon>
    </lineage>
</organism>
<dbReference type="OrthoDB" id="9800258at2"/>
<dbReference type="Proteomes" id="UP000002383">
    <property type="component" value="Chromosome"/>
</dbReference>
<sequence length="106" mass="11470">MTRKLEVFVDAAGRAPFERWFNGLNAPAAARITTALARLEQGNVSGLKSVGQGVHELRIAFGPGYRVYLGLDGPVLVILLGGGTKKGQQTDIEAAKSCWRAYKQRL</sequence>
<dbReference type="PANTHER" id="PTHR41791:SF1">
    <property type="entry name" value="SSL7039 PROTEIN"/>
    <property type="match status" value="1"/>
</dbReference>
<dbReference type="NCBIfam" id="TIGR02683">
    <property type="entry name" value="upstrm_HI1419"/>
    <property type="match status" value="1"/>
</dbReference>
<evidence type="ECO:0000313" key="1">
    <source>
        <dbReference type="EMBL" id="ACL73202.1"/>
    </source>
</evidence>
<dbReference type="InterPro" id="IPR009241">
    <property type="entry name" value="HigB-like"/>
</dbReference>
<protein>
    <submittedName>
        <fullName evidence="1">Addiction module killer protein</fullName>
    </submittedName>
</protein>
<name>B8GTV8_THISH</name>
<dbReference type="EMBL" id="CP001339">
    <property type="protein sequence ID" value="ACL73202.1"/>
    <property type="molecule type" value="Genomic_DNA"/>
</dbReference>
<dbReference type="STRING" id="396588.Tgr7_2122"/>
<accession>B8GTV8</accession>
<dbReference type="RefSeq" id="WP_012638680.1">
    <property type="nucleotide sequence ID" value="NC_011901.1"/>
</dbReference>
<dbReference type="Pfam" id="PF05973">
    <property type="entry name" value="Gp49"/>
    <property type="match status" value="1"/>
</dbReference>
<dbReference type="KEGG" id="tgr:Tgr7_2122"/>
<dbReference type="HOGENOM" id="CLU_152445_1_0_6"/>
<dbReference type="AlphaFoldDB" id="B8GTV8"/>
<keyword evidence="2" id="KW-1185">Reference proteome</keyword>
<gene>
    <name evidence="1" type="ordered locus">Tgr7_2122</name>
</gene>